<keyword evidence="2" id="KW-0012">Acyltransferase</keyword>
<dbReference type="Proteomes" id="UP000006578">
    <property type="component" value="Chromosome"/>
</dbReference>
<dbReference type="CDD" id="cd04301">
    <property type="entry name" value="NAT_SF"/>
    <property type="match status" value="1"/>
</dbReference>
<dbReference type="STRING" id="317655.Sala_2790"/>
<keyword evidence="1 4" id="KW-0808">Transferase</keyword>
<dbReference type="InterPro" id="IPR000182">
    <property type="entry name" value="GNAT_dom"/>
</dbReference>
<dbReference type="GO" id="GO:0016747">
    <property type="term" value="F:acyltransferase activity, transferring groups other than amino-acyl groups"/>
    <property type="evidence" value="ECO:0007669"/>
    <property type="project" value="InterPro"/>
</dbReference>
<dbReference type="PANTHER" id="PTHR43877">
    <property type="entry name" value="AMINOALKYLPHOSPHONATE N-ACETYLTRANSFERASE-RELATED-RELATED"/>
    <property type="match status" value="1"/>
</dbReference>
<dbReference type="InterPro" id="IPR050832">
    <property type="entry name" value="Bact_Acetyltransf"/>
</dbReference>
<feature type="domain" description="N-acetyltransferase" evidence="3">
    <location>
        <begin position="3"/>
        <end position="161"/>
    </location>
</feature>
<keyword evidence="5" id="KW-1185">Reference proteome</keyword>
<protein>
    <submittedName>
        <fullName evidence="4">GCN5-related N-acetyltransferase</fullName>
    </submittedName>
</protein>
<dbReference type="HOGENOM" id="CLU_888358_0_0_5"/>
<dbReference type="Pfam" id="PF00583">
    <property type="entry name" value="Acetyltransf_1"/>
    <property type="match status" value="1"/>
</dbReference>
<evidence type="ECO:0000256" key="2">
    <source>
        <dbReference type="ARBA" id="ARBA00023315"/>
    </source>
</evidence>
<dbReference type="EMBL" id="CP000356">
    <property type="protein sequence ID" value="ABF54495.1"/>
    <property type="molecule type" value="Genomic_DNA"/>
</dbReference>
<dbReference type="KEGG" id="sal:Sala_2790"/>
<dbReference type="eggNOG" id="COG0456">
    <property type="taxonomic scope" value="Bacteria"/>
</dbReference>
<organism evidence="4 5">
    <name type="scientific">Sphingopyxis alaskensis (strain DSM 13593 / LMG 18877 / RB2256)</name>
    <name type="common">Sphingomonas alaskensis</name>
    <dbReference type="NCBI Taxonomy" id="317655"/>
    <lineage>
        <taxon>Bacteria</taxon>
        <taxon>Pseudomonadati</taxon>
        <taxon>Pseudomonadota</taxon>
        <taxon>Alphaproteobacteria</taxon>
        <taxon>Sphingomonadales</taxon>
        <taxon>Sphingomonadaceae</taxon>
        <taxon>Sphingopyxis</taxon>
    </lineage>
</organism>
<dbReference type="Gene3D" id="3.40.630.30">
    <property type="match status" value="2"/>
</dbReference>
<dbReference type="PROSITE" id="PS51186">
    <property type="entry name" value="GNAT"/>
    <property type="match status" value="1"/>
</dbReference>
<accession>Q1GPC7</accession>
<gene>
    <name evidence="4" type="ordered locus">Sala_2790</name>
</gene>
<proteinExistence type="predicted"/>
<dbReference type="SUPFAM" id="SSF55729">
    <property type="entry name" value="Acyl-CoA N-acyltransferases (Nat)"/>
    <property type="match status" value="2"/>
</dbReference>
<evidence type="ECO:0000259" key="3">
    <source>
        <dbReference type="PROSITE" id="PS51186"/>
    </source>
</evidence>
<name>Q1GPC7_SPHAL</name>
<dbReference type="OrthoDB" id="5295305at2"/>
<dbReference type="RefSeq" id="WP_011543060.1">
    <property type="nucleotide sequence ID" value="NC_008048.1"/>
</dbReference>
<dbReference type="InterPro" id="IPR016181">
    <property type="entry name" value="Acyl_CoA_acyltransferase"/>
</dbReference>
<evidence type="ECO:0000313" key="4">
    <source>
        <dbReference type="EMBL" id="ABF54495.1"/>
    </source>
</evidence>
<reference evidence="4 5" key="1">
    <citation type="journal article" date="2009" name="Proc. Natl. Acad. Sci. U.S.A.">
        <title>The genomic basis of trophic strategy in marine bacteria.</title>
        <authorList>
            <person name="Lauro F.M."/>
            <person name="McDougald D."/>
            <person name="Thomas T."/>
            <person name="Williams T.J."/>
            <person name="Egan S."/>
            <person name="Rice S."/>
            <person name="DeMaere M.Z."/>
            <person name="Ting L."/>
            <person name="Ertan H."/>
            <person name="Johnson J."/>
            <person name="Ferriera S."/>
            <person name="Lapidus A."/>
            <person name="Anderson I."/>
            <person name="Kyrpides N."/>
            <person name="Munk A.C."/>
            <person name="Detter C."/>
            <person name="Han C.S."/>
            <person name="Brown M.V."/>
            <person name="Robb F.T."/>
            <person name="Kjelleberg S."/>
            <person name="Cavicchioli R."/>
        </authorList>
    </citation>
    <scope>NUCLEOTIDE SEQUENCE [LARGE SCALE GENOMIC DNA]</scope>
    <source>
        <strain evidence="5">DSM 13593 / LMG 18877 / RB2256</strain>
    </source>
</reference>
<sequence length="311" mass="32586">MIVDIAPLGEGDLATADRIFRLAFGTFLGLPDPVQFMGDATLVAPRWRAAPEASFGAYIDGELVGSNLAARWGRFGFFGPLTIHPDHWGRGIASRLVAATMEAFDRWGIAQRGLFTFPDSAKHISLYGKFGFVRQAPTRVMVRGTGATKGTAARASAMDADAFASAMLAAQALTAAIEPGLDLSSEIAAVAVQRLGDTLFLHDDGGLAGFAVCHVGAGSEAGSDAAYVKFGAVRPGAGASGRFARLIDTCDAFAASAGAARLIAGVNAARNEALRMMVDAGFAPMIEGVAMQQPDRPGFNRPDCFVIDDWR</sequence>
<evidence type="ECO:0000256" key="1">
    <source>
        <dbReference type="ARBA" id="ARBA00022679"/>
    </source>
</evidence>
<evidence type="ECO:0000313" key="5">
    <source>
        <dbReference type="Proteomes" id="UP000006578"/>
    </source>
</evidence>
<dbReference type="AlphaFoldDB" id="Q1GPC7"/>